<dbReference type="CDD" id="cd03444">
    <property type="entry name" value="Thioesterase_II_repeat1"/>
    <property type="match status" value="1"/>
</dbReference>
<dbReference type="SUPFAM" id="SSF54637">
    <property type="entry name" value="Thioesterase/thiol ester dehydrase-isomerase"/>
    <property type="match status" value="2"/>
</dbReference>
<dbReference type="InterPro" id="IPR049449">
    <property type="entry name" value="TesB_ACOT8-like_N"/>
</dbReference>
<dbReference type="GO" id="GO:0047617">
    <property type="term" value="F:fatty acyl-CoA hydrolase activity"/>
    <property type="evidence" value="ECO:0007669"/>
    <property type="project" value="InterPro"/>
</dbReference>
<evidence type="ECO:0000259" key="5">
    <source>
        <dbReference type="Pfam" id="PF13622"/>
    </source>
</evidence>
<name>A0A815ESN7_9BILA</name>
<dbReference type="EMBL" id="CAJNOG010000615">
    <property type="protein sequence ID" value="CAF1315535.1"/>
    <property type="molecule type" value="Genomic_DNA"/>
</dbReference>
<dbReference type="PANTHER" id="PTHR11066">
    <property type="entry name" value="ACYL-COA THIOESTERASE"/>
    <property type="match status" value="1"/>
</dbReference>
<evidence type="ECO:0000313" key="9">
    <source>
        <dbReference type="Proteomes" id="UP000663845"/>
    </source>
</evidence>
<gene>
    <name evidence="7" type="ORF">JYZ213_LOCUS33102</name>
    <name evidence="8" type="ORF">OXD698_LOCUS15842</name>
</gene>
<evidence type="ECO:0008006" key="10">
    <source>
        <dbReference type="Google" id="ProtNLM"/>
    </source>
</evidence>
<feature type="domain" description="Acyl-CoA thioesterase-like C-terminal" evidence="6">
    <location>
        <begin position="302"/>
        <end position="348"/>
    </location>
</feature>
<evidence type="ECO:0000259" key="4">
    <source>
        <dbReference type="Pfam" id="PF02551"/>
    </source>
</evidence>
<feature type="domain" description="Acyl-CoA thioesterase-like N-terminal HotDog" evidence="5">
    <location>
        <begin position="53"/>
        <end position="128"/>
    </location>
</feature>
<feature type="compositionally biased region" description="Basic and acidic residues" evidence="3">
    <location>
        <begin position="285"/>
        <end position="295"/>
    </location>
</feature>
<comment type="caution">
    <text evidence="7">The sequence shown here is derived from an EMBL/GenBank/DDBJ whole genome shotgun (WGS) entry which is preliminary data.</text>
</comment>
<dbReference type="GO" id="GO:0006637">
    <property type="term" value="P:acyl-CoA metabolic process"/>
    <property type="evidence" value="ECO:0007669"/>
    <property type="project" value="InterPro"/>
</dbReference>
<reference evidence="7" key="1">
    <citation type="submission" date="2021-02" db="EMBL/GenBank/DDBJ databases">
        <authorList>
            <person name="Nowell W R."/>
        </authorList>
    </citation>
    <scope>NUCLEOTIDE SEQUENCE</scope>
</reference>
<dbReference type="InterPro" id="IPR042171">
    <property type="entry name" value="Acyl-CoA_hotdog"/>
</dbReference>
<evidence type="ECO:0000256" key="2">
    <source>
        <dbReference type="ARBA" id="ARBA00022801"/>
    </source>
</evidence>
<feature type="region of interest" description="Disordered" evidence="3">
    <location>
        <begin position="276"/>
        <end position="295"/>
    </location>
</feature>
<dbReference type="Proteomes" id="UP000663844">
    <property type="component" value="Unassembled WGS sequence"/>
</dbReference>
<keyword evidence="2" id="KW-0378">Hydrolase</keyword>
<organism evidence="7 9">
    <name type="scientific">Adineta steineri</name>
    <dbReference type="NCBI Taxonomy" id="433720"/>
    <lineage>
        <taxon>Eukaryota</taxon>
        <taxon>Metazoa</taxon>
        <taxon>Spiralia</taxon>
        <taxon>Gnathifera</taxon>
        <taxon>Rotifera</taxon>
        <taxon>Eurotatoria</taxon>
        <taxon>Bdelloidea</taxon>
        <taxon>Adinetida</taxon>
        <taxon>Adinetidae</taxon>
        <taxon>Adineta</taxon>
    </lineage>
</organism>
<evidence type="ECO:0000313" key="8">
    <source>
        <dbReference type="EMBL" id="CAF3757872.1"/>
    </source>
</evidence>
<dbReference type="Proteomes" id="UP000663845">
    <property type="component" value="Unassembled WGS sequence"/>
</dbReference>
<proteinExistence type="inferred from homology"/>
<dbReference type="Pfam" id="PF13622">
    <property type="entry name" value="4HBT_3"/>
    <property type="match status" value="1"/>
</dbReference>
<dbReference type="InterPro" id="IPR049450">
    <property type="entry name" value="ACOT8-like_C"/>
</dbReference>
<evidence type="ECO:0000259" key="6">
    <source>
        <dbReference type="Pfam" id="PF20789"/>
    </source>
</evidence>
<accession>A0A815ESN7</accession>
<dbReference type="PANTHER" id="PTHR11066:SF34">
    <property type="entry name" value="ACYL-COENZYME A THIOESTERASE 8"/>
    <property type="match status" value="1"/>
</dbReference>
<dbReference type="AlphaFoldDB" id="A0A815ESN7"/>
<evidence type="ECO:0000256" key="1">
    <source>
        <dbReference type="ARBA" id="ARBA00006538"/>
    </source>
</evidence>
<dbReference type="Gene3D" id="2.40.160.210">
    <property type="entry name" value="Acyl-CoA thioesterase, double hotdog domain"/>
    <property type="match status" value="1"/>
</dbReference>
<comment type="similarity">
    <text evidence="1">Belongs to the C/M/P thioester hydrolase family.</text>
</comment>
<protein>
    <recommendedName>
        <fullName evidence="10">Acyl-CoA thioesterase II</fullName>
    </recommendedName>
</protein>
<evidence type="ECO:0000313" key="7">
    <source>
        <dbReference type="EMBL" id="CAF1315535.1"/>
    </source>
</evidence>
<dbReference type="InterPro" id="IPR003703">
    <property type="entry name" value="Acyl_CoA_thio"/>
</dbReference>
<dbReference type="GO" id="GO:0009062">
    <property type="term" value="P:fatty acid catabolic process"/>
    <property type="evidence" value="ECO:0007669"/>
    <property type="project" value="TreeGrafter"/>
</dbReference>
<dbReference type="GO" id="GO:0005782">
    <property type="term" value="C:peroxisomal matrix"/>
    <property type="evidence" value="ECO:0007669"/>
    <property type="project" value="UniProtKB-SubCell"/>
</dbReference>
<dbReference type="InterPro" id="IPR025652">
    <property type="entry name" value="TesB_C"/>
</dbReference>
<dbReference type="EMBL" id="CAJOAZ010001059">
    <property type="protein sequence ID" value="CAF3757872.1"/>
    <property type="molecule type" value="Genomic_DNA"/>
</dbReference>
<sequence>MILKRYSLLNSIIYRCLSSERPTLYESLKVHQTAPDVFTQPAESLFVYPYRTSVFGGQIIGSAMYAAHLTLTKDYPLHSLHSYFLAAADNSSPIIYTIKRLRDGKSFETRSVTARQDNKIIFECAMSFHKKEQGNMAHQPIMPKDDVVPPEQLQSTRHRFQNLLNDERLKPELRSFVELGLDMPARIDIRHCHPRDLLRPTPKWPARQLIWIKTIDPLPNDSYLHRSAVAYCSDRVLLTSALLPYALNLFSPRIHMQASLDHTMWFHDDFSFDTTSQIESPTEDDPPKPIRRHADIPSIPSKLPVRADDWLLYELECPIAMNNRALTFGKIWTRDGRLIVTCTQEGVIRCY</sequence>
<dbReference type="Pfam" id="PF20789">
    <property type="entry name" value="4HBT_3C"/>
    <property type="match status" value="1"/>
</dbReference>
<dbReference type="InterPro" id="IPR029069">
    <property type="entry name" value="HotDog_dom_sf"/>
</dbReference>
<dbReference type="Pfam" id="PF02551">
    <property type="entry name" value="Acyl_CoA_thio"/>
    <property type="match status" value="1"/>
</dbReference>
<feature type="domain" description="Acyl-CoA thioesterase 2 C-terminal" evidence="4">
    <location>
        <begin position="207"/>
        <end position="274"/>
    </location>
</feature>
<dbReference type="CDD" id="cd03445">
    <property type="entry name" value="Thioesterase_II_repeat2"/>
    <property type="match status" value="1"/>
</dbReference>
<evidence type="ECO:0000256" key="3">
    <source>
        <dbReference type="SAM" id="MobiDB-lite"/>
    </source>
</evidence>